<dbReference type="InterPro" id="IPR007263">
    <property type="entry name" value="DCC1-like"/>
</dbReference>
<dbReference type="PANTHER" id="PTHR33639:SF2">
    <property type="entry name" value="DUF393 DOMAIN-CONTAINING PROTEIN"/>
    <property type="match status" value="1"/>
</dbReference>
<dbReference type="InterPro" id="IPR052927">
    <property type="entry name" value="DCC_oxidoreductase"/>
</dbReference>
<protein>
    <submittedName>
        <fullName evidence="1">DUF393 domain-containing protein</fullName>
    </submittedName>
</protein>
<dbReference type="RefSeq" id="WP_316787457.1">
    <property type="nucleotide sequence ID" value="NZ_CP053540.1"/>
</dbReference>
<sequence length="168" mass="18588">MTDVRNPSFPDATSSSASAPYFVIYDGNCNLCVNLVKLLESLDRGQMFQYAPMQDEPTLAQFGITPQDCEMGMILLRADAPEVRWQGSDAAEEIGRLLPLGNGFVAAYRALPGVKWAGDRLYEQVRDNRYALFGKRDRLYQSAYPICGLGDCNLQPDGSPQESSQHNA</sequence>
<dbReference type="AlphaFoldDB" id="A0AA97BDK2"/>
<name>A0AA97BDK2_9CYAN</name>
<dbReference type="Pfam" id="PF04134">
    <property type="entry name" value="DCC1-like"/>
    <property type="match status" value="1"/>
</dbReference>
<dbReference type="EMBL" id="CP053540">
    <property type="protein sequence ID" value="WOB44366.1"/>
    <property type="molecule type" value="Genomic_DNA"/>
</dbReference>
<organism evidence="1">
    <name type="scientific">Thermoleptolyngbya oregonensis NK1-22</name>
    <dbReference type="NCBI Taxonomy" id="2547457"/>
    <lineage>
        <taxon>Bacteria</taxon>
        <taxon>Bacillati</taxon>
        <taxon>Cyanobacteriota</taxon>
        <taxon>Cyanophyceae</taxon>
        <taxon>Oculatellales</taxon>
        <taxon>Oculatellaceae</taxon>
        <taxon>Thermoleptolyngbya</taxon>
    </lineage>
</organism>
<gene>
    <name evidence="1" type="ORF">HNI00_15350</name>
</gene>
<accession>A0AA97BDK2</accession>
<dbReference type="GO" id="GO:0015035">
    <property type="term" value="F:protein-disulfide reductase activity"/>
    <property type="evidence" value="ECO:0007669"/>
    <property type="project" value="InterPro"/>
</dbReference>
<dbReference type="PANTHER" id="PTHR33639">
    <property type="entry name" value="THIOL-DISULFIDE OXIDOREDUCTASE DCC"/>
    <property type="match status" value="1"/>
</dbReference>
<dbReference type="KEGG" id="tog:HNI00_15350"/>
<proteinExistence type="predicted"/>
<evidence type="ECO:0000313" key="1">
    <source>
        <dbReference type="EMBL" id="WOB44366.1"/>
    </source>
</evidence>
<reference evidence="1" key="1">
    <citation type="submission" date="2020-05" db="EMBL/GenBank/DDBJ databases">
        <authorList>
            <person name="Zhu T."/>
            <person name="Keshari N."/>
            <person name="Lu X."/>
        </authorList>
    </citation>
    <scope>NUCLEOTIDE SEQUENCE</scope>
    <source>
        <strain evidence="1">NK1-22</strain>
    </source>
</reference>